<proteinExistence type="predicted"/>
<organism evidence="3 4">
    <name type="scientific">Patella caerulea</name>
    <name type="common">Rayed Mediterranean limpet</name>
    <dbReference type="NCBI Taxonomy" id="87958"/>
    <lineage>
        <taxon>Eukaryota</taxon>
        <taxon>Metazoa</taxon>
        <taxon>Spiralia</taxon>
        <taxon>Lophotrochozoa</taxon>
        <taxon>Mollusca</taxon>
        <taxon>Gastropoda</taxon>
        <taxon>Patellogastropoda</taxon>
        <taxon>Patelloidea</taxon>
        <taxon>Patellidae</taxon>
        <taxon>Patella</taxon>
    </lineage>
</organism>
<accession>A0AAN8Q2X7</accession>
<reference evidence="3 4" key="1">
    <citation type="submission" date="2024-01" db="EMBL/GenBank/DDBJ databases">
        <title>The genome of the rayed Mediterranean limpet Patella caerulea (Linnaeus, 1758).</title>
        <authorList>
            <person name="Anh-Thu Weber A."/>
            <person name="Halstead-Nussloch G."/>
        </authorList>
    </citation>
    <scope>NUCLEOTIDE SEQUENCE [LARGE SCALE GENOMIC DNA]</scope>
    <source>
        <strain evidence="3">AATW-2023a</strain>
        <tissue evidence="3">Whole specimen</tissue>
    </source>
</reference>
<dbReference type="InterPro" id="IPR023577">
    <property type="entry name" value="CYTH_domain"/>
</dbReference>
<dbReference type="PROSITE" id="PS51707">
    <property type="entry name" value="CYTH"/>
    <property type="match status" value="1"/>
</dbReference>
<evidence type="ECO:0000259" key="2">
    <source>
        <dbReference type="PROSITE" id="PS51707"/>
    </source>
</evidence>
<comment type="caution">
    <text evidence="3">The sequence shown here is derived from an EMBL/GenBank/DDBJ whole genome shotgun (WGS) entry which is preliminary data.</text>
</comment>
<evidence type="ECO:0000256" key="1">
    <source>
        <dbReference type="SAM" id="MobiDB-lite"/>
    </source>
</evidence>
<dbReference type="Proteomes" id="UP001347796">
    <property type="component" value="Unassembled WGS sequence"/>
</dbReference>
<sequence>MMNGKHRPIVARFIYYNDLREIKKRGYRLKGTLYGISEQFPAAIQERRKQLYPIERRFRLSGHRTLEILDKTPRSNLSATAATQRSETNRYYQPPKRAIYGSTPERLRQEVA</sequence>
<gene>
    <name evidence="3" type="ORF">SNE40_002351</name>
</gene>
<feature type="compositionally biased region" description="Polar residues" evidence="1">
    <location>
        <begin position="75"/>
        <end position="91"/>
    </location>
</feature>
<dbReference type="AlphaFoldDB" id="A0AAN8Q2X7"/>
<feature type="domain" description="CYTH" evidence="2">
    <location>
        <begin position="51"/>
        <end position="112"/>
    </location>
</feature>
<dbReference type="EMBL" id="JAZGQO010000002">
    <property type="protein sequence ID" value="KAK6190490.1"/>
    <property type="molecule type" value="Genomic_DNA"/>
</dbReference>
<feature type="region of interest" description="Disordered" evidence="1">
    <location>
        <begin position="75"/>
        <end position="112"/>
    </location>
</feature>
<evidence type="ECO:0000313" key="4">
    <source>
        <dbReference type="Proteomes" id="UP001347796"/>
    </source>
</evidence>
<keyword evidence="4" id="KW-1185">Reference proteome</keyword>
<evidence type="ECO:0000313" key="3">
    <source>
        <dbReference type="EMBL" id="KAK6190490.1"/>
    </source>
</evidence>
<name>A0AAN8Q2X7_PATCE</name>
<protein>
    <recommendedName>
        <fullName evidence="2">CYTH domain-containing protein</fullName>
    </recommendedName>
</protein>